<comment type="caution">
    <text evidence="4">The sequence shown here is derived from an EMBL/GenBank/DDBJ whole genome shotgun (WGS) entry which is preliminary data.</text>
</comment>
<feature type="transmembrane region" description="Helical" evidence="3">
    <location>
        <begin position="259"/>
        <end position="280"/>
    </location>
</feature>
<dbReference type="InterPro" id="IPR019734">
    <property type="entry name" value="TPR_rpt"/>
</dbReference>
<dbReference type="SUPFAM" id="SSF48452">
    <property type="entry name" value="TPR-like"/>
    <property type="match status" value="1"/>
</dbReference>
<feature type="transmembrane region" description="Helical" evidence="3">
    <location>
        <begin position="207"/>
        <end position="229"/>
    </location>
</feature>
<feature type="transmembrane region" description="Helical" evidence="3">
    <location>
        <begin position="184"/>
        <end position="200"/>
    </location>
</feature>
<keyword evidence="5" id="KW-1185">Reference proteome</keyword>
<dbReference type="Gene3D" id="1.25.40.10">
    <property type="entry name" value="Tetratricopeptide repeat domain"/>
    <property type="match status" value="1"/>
</dbReference>
<evidence type="ECO:0000256" key="2">
    <source>
        <dbReference type="ARBA" id="ARBA00022803"/>
    </source>
</evidence>
<feature type="transmembrane region" description="Helical" evidence="3">
    <location>
        <begin position="161"/>
        <end position="178"/>
    </location>
</feature>
<feature type="transmembrane region" description="Helical" evidence="3">
    <location>
        <begin position="331"/>
        <end position="350"/>
    </location>
</feature>
<protein>
    <submittedName>
        <fullName evidence="4">Tetratricopeptide repeat protein</fullName>
    </submittedName>
</protein>
<dbReference type="RefSeq" id="WP_382219698.1">
    <property type="nucleotide sequence ID" value="NZ_JBHTCA010000002.1"/>
</dbReference>
<feature type="transmembrane region" description="Helical" evidence="3">
    <location>
        <begin position="362"/>
        <end position="381"/>
    </location>
</feature>
<dbReference type="Proteomes" id="UP001596501">
    <property type="component" value="Unassembled WGS sequence"/>
</dbReference>
<dbReference type="InterPro" id="IPR052346">
    <property type="entry name" value="O-mannosyl-transferase_TMTC"/>
</dbReference>
<feature type="transmembrane region" description="Helical" evidence="3">
    <location>
        <begin position="387"/>
        <end position="405"/>
    </location>
</feature>
<dbReference type="EMBL" id="JBHTCA010000002">
    <property type="protein sequence ID" value="MFC7407848.1"/>
    <property type="molecule type" value="Genomic_DNA"/>
</dbReference>
<dbReference type="Pfam" id="PF07721">
    <property type="entry name" value="TPR_4"/>
    <property type="match status" value="1"/>
</dbReference>
<keyword evidence="3" id="KW-1133">Transmembrane helix</keyword>
<reference evidence="5" key="1">
    <citation type="journal article" date="2019" name="Int. J. Syst. Evol. Microbiol.">
        <title>The Global Catalogue of Microorganisms (GCM) 10K type strain sequencing project: providing services to taxonomists for standard genome sequencing and annotation.</title>
        <authorList>
            <consortium name="The Broad Institute Genomics Platform"/>
            <consortium name="The Broad Institute Genome Sequencing Center for Infectious Disease"/>
            <person name="Wu L."/>
            <person name="Ma J."/>
        </authorList>
    </citation>
    <scope>NUCLEOTIDE SEQUENCE [LARGE SCALE GENOMIC DNA]</scope>
    <source>
        <strain evidence="5">CGMCC 1.12371</strain>
    </source>
</reference>
<organism evidence="4 5">
    <name type="scientific">Hydrogenophaga atypica</name>
    <dbReference type="NCBI Taxonomy" id="249409"/>
    <lineage>
        <taxon>Bacteria</taxon>
        <taxon>Pseudomonadati</taxon>
        <taxon>Pseudomonadota</taxon>
        <taxon>Betaproteobacteria</taxon>
        <taxon>Burkholderiales</taxon>
        <taxon>Comamonadaceae</taxon>
        <taxon>Hydrogenophaga</taxon>
    </lineage>
</organism>
<proteinExistence type="predicted"/>
<keyword evidence="2" id="KW-0802">TPR repeat</keyword>
<feature type="transmembrane region" description="Helical" evidence="3">
    <location>
        <begin position="81"/>
        <end position="99"/>
    </location>
</feature>
<keyword evidence="1" id="KW-0677">Repeat</keyword>
<dbReference type="InterPro" id="IPR011990">
    <property type="entry name" value="TPR-like_helical_dom_sf"/>
</dbReference>
<feature type="transmembrane region" description="Helical" evidence="3">
    <location>
        <begin position="137"/>
        <end position="156"/>
    </location>
</feature>
<dbReference type="Pfam" id="PF14559">
    <property type="entry name" value="TPR_19"/>
    <property type="match status" value="1"/>
</dbReference>
<dbReference type="PANTHER" id="PTHR44227:SF3">
    <property type="entry name" value="PROTEIN O-MANNOSYL-TRANSFERASE TMTC4"/>
    <property type="match status" value="1"/>
</dbReference>
<evidence type="ECO:0000313" key="4">
    <source>
        <dbReference type="EMBL" id="MFC7407848.1"/>
    </source>
</evidence>
<feature type="transmembrane region" description="Helical" evidence="3">
    <location>
        <begin position="301"/>
        <end position="319"/>
    </location>
</feature>
<dbReference type="PANTHER" id="PTHR44227">
    <property type="match status" value="1"/>
</dbReference>
<keyword evidence="3" id="KW-0472">Membrane</keyword>
<feature type="transmembrane region" description="Helical" evidence="3">
    <location>
        <begin position="111"/>
        <end position="131"/>
    </location>
</feature>
<name>A0ABW2QH54_9BURK</name>
<accession>A0ABW2QH54</accession>
<dbReference type="InterPro" id="IPR011717">
    <property type="entry name" value="TPR-4"/>
</dbReference>
<evidence type="ECO:0000313" key="5">
    <source>
        <dbReference type="Proteomes" id="UP001596501"/>
    </source>
</evidence>
<gene>
    <name evidence="4" type="ORF">ACFQPB_03125</name>
</gene>
<evidence type="ECO:0000256" key="1">
    <source>
        <dbReference type="ARBA" id="ARBA00022737"/>
    </source>
</evidence>
<keyword evidence="3" id="KW-0812">Transmembrane</keyword>
<sequence length="658" mass="73409">MQRYKMNRDTAKLSLAAVCLLVGIAWLYSHGFAHELIFDDTSLLGPEPDFHFGFRELSEASFGALQRWWGEGWYWQRAANAGLHLATCVLLWLFSFRLVCRVGVNEKTAAWAALGATALWAFNPVAVYSVSYLIQRSMLMSTFFALAVMLTFMEVLRANTMARRLVWSVLTLVAYVLAMMSKEMAAPVLGLLFLLYVLWCRPSNKRLFVIGSTLGVILLAFAYGMFVWMGRDLGAAPEGNIALFWGPLISKSPAAADQLYALSVINQLWLYFYYGLLWALPLPQWMSIDMRTAFPSSVFELPHVLGAFLWVCMVGAAFYALVKAASDRVRLVGYLLLLPAAFFLTELVFVRVQEPFVLYRSYLWSIALAPLMALGISWVRLPVVPKGAVVLLLCGVWAVFSLDRIQSLKNERAVWKDAAEKIGQVPATEMRMGQWRAFLNYGIAELQAKNHKAAFQALEAARAFGVADVTYRTNQGANLLAAGQVPQAVALLEPLMNSAEDISPATYFNLAAAFKSSGQLGKALEAYDRGLRDDRVLGRVRVDALFDVSLIAIGLKKWGEAEAYLNELRRLDPEHVLGTVALANVQFEQGRVDEALEILSQAIERGPQAEFYHGKAFIYFKQGDLAAAEKNNRLSLELKPGNPMFSRLKSELAQKQVR</sequence>
<evidence type="ECO:0000256" key="3">
    <source>
        <dbReference type="SAM" id="Phobius"/>
    </source>
</evidence>
<dbReference type="SMART" id="SM00028">
    <property type="entry name" value="TPR"/>
    <property type="match status" value="5"/>
</dbReference>